<evidence type="ECO:0000313" key="1">
    <source>
        <dbReference type="EMBL" id="TGO73735.1"/>
    </source>
</evidence>
<proteinExistence type="predicted"/>
<organism evidence="1 2">
    <name type="scientific">Botrytis elliptica</name>
    <dbReference type="NCBI Taxonomy" id="278938"/>
    <lineage>
        <taxon>Eukaryota</taxon>
        <taxon>Fungi</taxon>
        <taxon>Dikarya</taxon>
        <taxon>Ascomycota</taxon>
        <taxon>Pezizomycotina</taxon>
        <taxon>Leotiomycetes</taxon>
        <taxon>Helotiales</taxon>
        <taxon>Sclerotiniaceae</taxon>
        <taxon>Botrytis</taxon>
    </lineage>
</organism>
<evidence type="ECO:0008006" key="3">
    <source>
        <dbReference type="Google" id="ProtNLM"/>
    </source>
</evidence>
<dbReference type="AlphaFoldDB" id="A0A4Z1JJ53"/>
<dbReference type="EMBL" id="PQXM01000334">
    <property type="protein sequence ID" value="TGO73735.1"/>
    <property type="molecule type" value="Genomic_DNA"/>
</dbReference>
<comment type="caution">
    <text evidence="1">The sequence shown here is derived from an EMBL/GenBank/DDBJ whole genome shotgun (WGS) entry which is preliminary data.</text>
</comment>
<gene>
    <name evidence="1" type="ORF">BELL_0336g00070</name>
</gene>
<reference evidence="1 2" key="1">
    <citation type="submission" date="2017-12" db="EMBL/GenBank/DDBJ databases">
        <title>Comparative genomics of Botrytis spp.</title>
        <authorList>
            <person name="Valero-Jimenez C.A."/>
            <person name="Tapia P."/>
            <person name="Veloso J."/>
            <person name="Silva-Moreno E."/>
            <person name="Staats M."/>
            <person name="Valdes J.H."/>
            <person name="Van Kan J.A.L."/>
        </authorList>
    </citation>
    <scope>NUCLEOTIDE SEQUENCE [LARGE SCALE GENOMIC DNA]</scope>
    <source>
        <strain evidence="1 2">Be9601</strain>
    </source>
</reference>
<evidence type="ECO:0000313" key="2">
    <source>
        <dbReference type="Proteomes" id="UP000297229"/>
    </source>
</evidence>
<sequence>MTVWLHGPTGAVLVARAPFRLYIEQITSFGIDEPNALKLIEQCTFIPAPRFVDVAEHGDENYLVVTLVRGQQLRQI</sequence>
<protein>
    <recommendedName>
        <fullName evidence="3">Aminoglycoside phosphotransferase domain-containing protein</fullName>
    </recommendedName>
</protein>
<accession>A0A4Z1JJ53</accession>
<name>A0A4Z1JJ53_9HELO</name>
<keyword evidence="2" id="KW-1185">Reference proteome</keyword>
<dbReference type="Proteomes" id="UP000297229">
    <property type="component" value="Unassembled WGS sequence"/>
</dbReference>